<dbReference type="Pfam" id="PF07664">
    <property type="entry name" value="FeoB_C"/>
    <property type="match status" value="1"/>
</dbReference>
<feature type="binding site" evidence="14">
    <location>
        <begin position="132"/>
        <end position="139"/>
    </location>
    <ligand>
        <name>GTP</name>
        <dbReference type="ChEBI" id="CHEBI:37565"/>
        <label>1</label>
    </ligand>
</feature>
<dbReference type="Pfam" id="PF07670">
    <property type="entry name" value="Gate"/>
    <property type="match status" value="2"/>
</dbReference>
<keyword evidence="5" id="KW-0997">Cell inner membrane</keyword>
<dbReference type="PROSITE" id="PS51711">
    <property type="entry name" value="G_FEOB"/>
    <property type="match status" value="1"/>
</dbReference>
<keyword evidence="6 16" id="KW-0812">Transmembrane</keyword>
<accession>A0A419X3V3</accession>
<gene>
    <name evidence="18" type="ORF">BXY64_2378</name>
</gene>
<dbReference type="InterPro" id="IPR027417">
    <property type="entry name" value="P-loop_NTPase"/>
</dbReference>
<evidence type="ECO:0000256" key="8">
    <source>
        <dbReference type="ARBA" id="ARBA00022989"/>
    </source>
</evidence>
<sequence length="855" mass="95906">MMNTKLPGKSGNNTQQGNLERMKLSELTDNQEGIITKVLGHGAFRKRITEMGFVKGKKVTVIKNAPLKDPVEYEIMGYEVSLRRSEAALIEVITQKEANHIKLSDFEGTISDEILKTSAKEKGKKINVALVGNPNAGKTTLFNYASGSKEHVGNYSGVTVDSKQAQVKQNGYQFDVTDLPGTYSLTAYTPEELFVRKYIMNESPDVVINVVDASNLERNLYLTTQLIDMDIKVILALNMYDELEKKGATFNFKELSKMLGIPIVPTVSSKGKGVKELFNKAIEVYEDRDPIVRHIHINYGKIVESAISKIQTVIKKDRKLSSSMSPRYLSIKLLEDDESARHIIHESDLHFEIKSVAKEQIAKIEKEFSEVCETVITDAKYGFIDGALKETYKESPIKRRRNTTLIDTFITHKLFGFPIFLSFMFLTFYATFNLGEYPMSWIEMGVEGLSNLIDNLMAEGPLKDLLIDGIIGGVGGVIVFLPNILILFFFISFMEDTGYMARAAFIMDKLMHKIGLHGKSFIPLVMGFGCNVPAMMATRTLENRSDRILTMMIIPFMSCSARLPVYILIIGTFFPDNASVMLFGIYMLGIVLAVLFAKIFKASFFKSKDAPFVMELPPYRIPTLKATTRHMWSKGVQYLKKMGGVILVASVIIWALGYFPLEVDYSKDYNNLIAQNEASTKEKLENANEADKGFIQEQSDAEIANLRNDMLEEKQENSYIGRIGHFIAPAMHPLGFDWKMSVSMLTGIAAKEVVVSTMGVLYQEGEGSDESSESLRSKLREQEFTGSHRTGEKVFSALTALSFLIFTLIYFPCVAVVAALVKEANWKWAAFIVFYTTGLAWLVSFIVYQVGNLII</sequence>
<comment type="similarity">
    <text evidence="16">Belongs to the TRAFAC class TrmE-Era-EngA-EngB-Septin-like GTPase superfamily. FeoB GTPase (TC 9.A.8) family.</text>
</comment>
<evidence type="ECO:0000256" key="7">
    <source>
        <dbReference type="ARBA" id="ARBA00022741"/>
    </source>
</evidence>
<feature type="domain" description="FeoB-type G" evidence="17">
    <location>
        <begin position="125"/>
        <end position="287"/>
    </location>
</feature>
<feature type="transmembrane region" description="Helical" evidence="16">
    <location>
        <begin position="548"/>
        <end position="574"/>
    </location>
</feature>
<feature type="binding site" evidence="14">
    <location>
        <begin position="157"/>
        <end position="161"/>
    </location>
    <ligand>
        <name>GTP</name>
        <dbReference type="ChEBI" id="CHEBI:37565"/>
        <label>1</label>
    </ligand>
</feature>
<feature type="binding site" evidence="14">
    <location>
        <begin position="238"/>
        <end position="241"/>
    </location>
    <ligand>
        <name>GTP</name>
        <dbReference type="ChEBI" id="CHEBI:37565"/>
        <label>1</label>
    </ligand>
</feature>
<dbReference type="AlphaFoldDB" id="A0A419X3V3"/>
<evidence type="ECO:0000256" key="12">
    <source>
        <dbReference type="ARBA" id="ARBA00023136"/>
    </source>
</evidence>
<dbReference type="GO" id="GO:0005525">
    <property type="term" value="F:GTP binding"/>
    <property type="evidence" value="ECO:0007669"/>
    <property type="project" value="UniProtKB-KW"/>
</dbReference>
<dbReference type="GO" id="GO:0005886">
    <property type="term" value="C:plasma membrane"/>
    <property type="evidence" value="ECO:0007669"/>
    <property type="project" value="UniProtKB-SubCell"/>
</dbReference>
<evidence type="ECO:0000256" key="11">
    <source>
        <dbReference type="ARBA" id="ARBA00023134"/>
    </source>
</evidence>
<dbReference type="EMBL" id="RAPQ01000009">
    <property type="protein sequence ID" value="RKE02290.1"/>
    <property type="molecule type" value="Genomic_DNA"/>
</dbReference>
<keyword evidence="10" id="KW-0406">Ion transport</keyword>
<dbReference type="CDD" id="cd01879">
    <property type="entry name" value="FeoB"/>
    <property type="match status" value="1"/>
</dbReference>
<comment type="function">
    <text evidence="16">Probable transporter of a GTP-driven Fe(2+) uptake system.</text>
</comment>
<dbReference type="InterPro" id="IPR011640">
    <property type="entry name" value="Fe2_transport_prot_B_C"/>
</dbReference>
<feature type="binding site" evidence="15">
    <location>
        <position position="146"/>
    </location>
    <ligand>
        <name>Mg(2+)</name>
        <dbReference type="ChEBI" id="CHEBI:18420"/>
        <label>2</label>
    </ligand>
</feature>
<dbReference type="RefSeq" id="WP_282013789.1">
    <property type="nucleotide sequence ID" value="NZ_CANNEC010000001.1"/>
</dbReference>
<dbReference type="PANTHER" id="PTHR43185:SF1">
    <property type="entry name" value="FE(2+) TRANSPORTER FEOB"/>
    <property type="match status" value="1"/>
</dbReference>
<dbReference type="InterPro" id="IPR007167">
    <property type="entry name" value="Fe-transptr_FeoA-like"/>
</dbReference>
<dbReference type="Proteomes" id="UP000284531">
    <property type="component" value="Unassembled WGS sequence"/>
</dbReference>
<keyword evidence="11 14" id="KW-0342">GTP-binding</keyword>
<feature type="transmembrane region" description="Helical" evidence="16">
    <location>
        <begin position="642"/>
        <end position="661"/>
    </location>
</feature>
<dbReference type="NCBIfam" id="TIGR00437">
    <property type="entry name" value="feoB"/>
    <property type="match status" value="1"/>
</dbReference>
<evidence type="ECO:0000313" key="19">
    <source>
        <dbReference type="Proteomes" id="UP000284531"/>
    </source>
</evidence>
<evidence type="ECO:0000256" key="15">
    <source>
        <dbReference type="PIRSR" id="PIRSR603373-2"/>
    </source>
</evidence>
<dbReference type="InterPro" id="IPR030389">
    <property type="entry name" value="G_FEOB_dom"/>
</dbReference>
<feature type="transmembrane region" description="Helical" evidence="16">
    <location>
        <begin position="794"/>
        <end position="821"/>
    </location>
</feature>
<keyword evidence="3" id="KW-1003">Cell membrane</keyword>
<keyword evidence="15" id="KW-0460">Magnesium</keyword>
<dbReference type="InterPro" id="IPR005225">
    <property type="entry name" value="Small_GTP-bd"/>
</dbReference>
<dbReference type="SUPFAM" id="SSF50037">
    <property type="entry name" value="C-terminal domain of transcriptional repressors"/>
    <property type="match status" value="1"/>
</dbReference>
<dbReference type="SMART" id="SM00899">
    <property type="entry name" value="FeoA"/>
    <property type="match status" value="1"/>
</dbReference>
<dbReference type="FunFam" id="3.40.50.300:FF:000426">
    <property type="entry name" value="Ferrous iron transport protein B"/>
    <property type="match status" value="1"/>
</dbReference>
<dbReference type="Pfam" id="PF17910">
    <property type="entry name" value="FeoB_Cyto"/>
    <property type="match status" value="1"/>
</dbReference>
<dbReference type="InterPro" id="IPR008988">
    <property type="entry name" value="Transcriptional_repressor_C"/>
</dbReference>
<dbReference type="InterPro" id="IPR011642">
    <property type="entry name" value="Gate_dom"/>
</dbReference>
<dbReference type="FunFam" id="1.10.287.1770:FF:000003">
    <property type="entry name" value="Ferrous iron transport protein B"/>
    <property type="match status" value="1"/>
</dbReference>
<dbReference type="GO" id="GO:0015093">
    <property type="term" value="F:ferrous iron transmembrane transporter activity"/>
    <property type="evidence" value="ECO:0007669"/>
    <property type="project" value="UniProtKB-UniRule"/>
</dbReference>
<keyword evidence="9 16" id="KW-0408">Iron</keyword>
<keyword evidence="2 16" id="KW-0813">Transport</keyword>
<evidence type="ECO:0000256" key="14">
    <source>
        <dbReference type="PIRSR" id="PIRSR603373-1"/>
    </source>
</evidence>
<keyword evidence="4 16" id="KW-0410">Iron transport</keyword>
<dbReference type="PANTHER" id="PTHR43185">
    <property type="entry name" value="FERROUS IRON TRANSPORT PROTEIN B"/>
    <property type="match status" value="1"/>
</dbReference>
<organism evidence="18 19">
    <name type="scientific">Marinifilum flexuosum</name>
    <dbReference type="NCBI Taxonomy" id="1117708"/>
    <lineage>
        <taxon>Bacteria</taxon>
        <taxon>Pseudomonadati</taxon>
        <taxon>Bacteroidota</taxon>
        <taxon>Bacteroidia</taxon>
        <taxon>Marinilabiliales</taxon>
        <taxon>Marinifilaceae</taxon>
    </lineage>
</organism>
<evidence type="ECO:0000256" key="13">
    <source>
        <dbReference type="NCBIfam" id="TIGR00437"/>
    </source>
</evidence>
<feature type="transmembrane region" description="Helical" evidence="16">
    <location>
        <begin position="465"/>
        <end position="494"/>
    </location>
</feature>
<protein>
    <recommendedName>
        <fullName evidence="13 16">Ferrous iron transport protein B</fullName>
    </recommendedName>
</protein>
<feature type="binding site" evidence="15">
    <location>
        <position position="143"/>
    </location>
    <ligand>
        <name>Mg(2+)</name>
        <dbReference type="ChEBI" id="CHEBI:18420"/>
        <label>2</label>
    </ligand>
</feature>
<comment type="subcellular location">
    <subcellularLocation>
        <location evidence="1 16">Cell inner membrane</location>
        <topology evidence="1 16">Multi-pass membrane protein</topology>
    </subcellularLocation>
</comment>
<feature type="binding site" evidence="14">
    <location>
        <begin position="178"/>
        <end position="181"/>
    </location>
    <ligand>
        <name>GTP</name>
        <dbReference type="ChEBI" id="CHEBI:37565"/>
        <label>1</label>
    </ligand>
</feature>
<evidence type="ECO:0000256" key="3">
    <source>
        <dbReference type="ARBA" id="ARBA00022475"/>
    </source>
</evidence>
<dbReference type="Gene3D" id="2.30.30.90">
    <property type="match status" value="1"/>
</dbReference>
<feature type="transmembrane region" description="Helical" evidence="16">
    <location>
        <begin position="828"/>
        <end position="850"/>
    </location>
</feature>
<keyword evidence="12 16" id="KW-0472">Membrane</keyword>
<keyword evidence="7 14" id="KW-0547">Nucleotide-binding</keyword>
<dbReference type="InterPro" id="IPR038157">
    <property type="entry name" value="FeoA_core_dom"/>
</dbReference>
<comment type="caution">
    <text evidence="18">The sequence shown here is derived from an EMBL/GenBank/DDBJ whole genome shotgun (WGS) entry which is preliminary data.</text>
</comment>
<evidence type="ECO:0000259" key="17">
    <source>
        <dbReference type="PROSITE" id="PS51711"/>
    </source>
</evidence>
<dbReference type="GO" id="GO:0046914">
    <property type="term" value="F:transition metal ion binding"/>
    <property type="evidence" value="ECO:0007669"/>
    <property type="project" value="InterPro"/>
</dbReference>
<dbReference type="InterPro" id="IPR041069">
    <property type="entry name" value="FeoB_Cyto"/>
</dbReference>
<evidence type="ECO:0000313" key="18">
    <source>
        <dbReference type="EMBL" id="RKE02290.1"/>
    </source>
</evidence>
<dbReference type="SUPFAM" id="SSF52540">
    <property type="entry name" value="P-loop containing nucleoside triphosphate hydrolases"/>
    <property type="match status" value="1"/>
</dbReference>
<name>A0A419X3V3_9BACT</name>
<evidence type="ECO:0000256" key="1">
    <source>
        <dbReference type="ARBA" id="ARBA00004429"/>
    </source>
</evidence>
<evidence type="ECO:0000256" key="6">
    <source>
        <dbReference type="ARBA" id="ARBA00022692"/>
    </source>
</evidence>
<dbReference type="InterPro" id="IPR003373">
    <property type="entry name" value="Fe2_transport_prot-B"/>
</dbReference>
<feature type="transmembrane region" description="Helical" evidence="16">
    <location>
        <begin position="414"/>
        <end position="434"/>
    </location>
</feature>
<feature type="transmembrane region" description="Helical" evidence="16">
    <location>
        <begin position="514"/>
        <end position="536"/>
    </location>
</feature>
<dbReference type="Gene3D" id="1.10.287.1770">
    <property type="match status" value="1"/>
</dbReference>
<feature type="binding site" evidence="15">
    <location>
        <position position="147"/>
    </location>
    <ligand>
        <name>Mg(2+)</name>
        <dbReference type="ChEBI" id="CHEBI:18420"/>
        <label>2</label>
    </ligand>
</feature>
<dbReference type="Gene3D" id="3.40.50.300">
    <property type="entry name" value="P-loop containing nucleotide triphosphate hydrolases"/>
    <property type="match status" value="1"/>
</dbReference>
<evidence type="ECO:0000256" key="16">
    <source>
        <dbReference type="RuleBase" id="RU362098"/>
    </source>
</evidence>
<evidence type="ECO:0000256" key="2">
    <source>
        <dbReference type="ARBA" id="ARBA00022448"/>
    </source>
</evidence>
<reference evidence="18 19" key="1">
    <citation type="submission" date="2018-09" db="EMBL/GenBank/DDBJ databases">
        <title>Genomic Encyclopedia of Archaeal and Bacterial Type Strains, Phase II (KMG-II): from individual species to whole genera.</title>
        <authorList>
            <person name="Goeker M."/>
        </authorList>
    </citation>
    <scope>NUCLEOTIDE SEQUENCE [LARGE SCALE GENOMIC DNA]</scope>
    <source>
        <strain evidence="18 19">DSM 21950</strain>
    </source>
</reference>
<keyword evidence="8 16" id="KW-1133">Transmembrane helix</keyword>
<dbReference type="Pfam" id="PF04023">
    <property type="entry name" value="FeoA"/>
    <property type="match status" value="1"/>
</dbReference>
<dbReference type="NCBIfam" id="TIGR00231">
    <property type="entry name" value="small_GTP"/>
    <property type="match status" value="1"/>
</dbReference>
<dbReference type="Pfam" id="PF02421">
    <property type="entry name" value="FeoB_N"/>
    <property type="match status" value="1"/>
</dbReference>
<proteinExistence type="inferred from homology"/>
<evidence type="ECO:0000256" key="10">
    <source>
        <dbReference type="ARBA" id="ARBA00023065"/>
    </source>
</evidence>
<dbReference type="InterPro" id="IPR050860">
    <property type="entry name" value="FeoB_GTPase"/>
</dbReference>
<feature type="transmembrane region" description="Helical" evidence="16">
    <location>
        <begin position="580"/>
        <end position="600"/>
    </location>
</feature>
<keyword evidence="19" id="KW-1185">Reference proteome</keyword>
<evidence type="ECO:0000256" key="5">
    <source>
        <dbReference type="ARBA" id="ARBA00022519"/>
    </source>
</evidence>
<evidence type="ECO:0000256" key="9">
    <source>
        <dbReference type="ARBA" id="ARBA00023004"/>
    </source>
</evidence>
<evidence type="ECO:0000256" key="4">
    <source>
        <dbReference type="ARBA" id="ARBA00022496"/>
    </source>
</evidence>
<keyword evidence="15" id="KW-0479">Metal-binding</keyword>